<evidence type="ECO:0000259" key="1">
    <source>
        <dbReference type="PROSITE" id="PS50031"/>
    </source>
</evidence>
<dbReference type="Pfam" id="PF12763">
    <property type="entry name" value="EH"/>
    <property type="match status" value="1"/>
</dbReference>
<accession>A0A8B9M0W3</accession>
<evidence type="ECO:0000313" key="3">
    <source>
        <dbReference type="Proteomes" id="UP000694541"/>
    </source>
</evidence>
<dbReference type="Proteomes" id="UP000694541">
    <property type="component" value="Unplaced"/>
</dbReference>
<dbReference type="GO" id="GO:0042734">
    <property type="term" value="C:presynaptic membrane"/>
    <property type="evidence" value="ECO:0007669"/>
    <property type="project" value="TreeGrafter"/>
</dbReference>
<dbReference type="GO" id="GO:0097708">
    <property type="term" value="C:intracellular vesicle"/>
    <property type="evidence" value="ECO:0007669"/>
    <property type="project" value="TreeGrafter"/>
</dbReference>
<dbReference type="PANTHER" id="PTHR11216:SF68">
    <property type="entry name" value="INTERSECTIN-1"/>
    <property type="match status" value="1"/>
</dbReference>
<dbReference type="AlphaFoldDB" id="A0A8B9M0W3"/>
<dbReference type="SMART" id="SM00027">
    <property type="entry name" value="EH"/>
    <property type="match status" value="1"/>
</dbReference>
<dbReference type="InterPro" id="IPR000261">
    <property type="entry name" value="EH_dom"/>
</dbReference>
<dbReference type="InterPro" id="IPR011992">
    <property type="entry name" value="EF-hand-dom_pair"/>
</dbReference>
<dbReference type="SUPFAM" id="SSF47473">
    <property type="entry name" value="EF-hand"/>
    <property type="match status" value="1"/>
</dbReference>
<reference evidence="2" key="1">
    <citation type="submission" date="2025-08" db="UniProtKB">
        <authorList>
            <consortium name="Ensembl"/>
        </authorList>
    </citation>
    <scope>IDENTIFICATION</scope>
</reference>
<protein>
    <recommendedName>
        <fullName evidence="1">EH domain-containing protein</fullName>
    </recommendedName>
</protein>
<dbReference type="PANTHER" id="PTHR11216">
    <property type="entry name" value="EH DOMAIN"/>
    <property type="match status" value="1"/>
</dbReference>
<dbReference type="GO" id="GO:0005737">
    <property type="term" value="C:cytoplasm"/>
    <property type="evidence" value="ECO:0007669"/>
    <property type="project" value="TreeGrafter"/>
</dbReference>
<dbReference type="Gene3D" id="1.10.238.10">
    <property type="entry name" value="EF-hand"/>
    <property type="match status" value="1"/>
</dbReference>
<feature type="domain" description="EH" evidence="1">
    <location>
        <begin position="37"/>
        <end position="78"/>
    </location>
</feature>
<name>A0A8B9M0W3_9AVES</name>
<evidence type="ECO:0000313" key="2">
    <source>
        <dbReference type="Ensembl" id="ENSANIP00000001228.1"/>
    </source>
</evidence>
<organism evidence="2 3">
    <name type="scientific">Accipiter nisus</name>
    <name type="common">Eurasian sparrowhawk</name>
    <dbReference type="NCBI Taxonomy" id="211598"/>
    <lineage>
        <taxon>Eukaryota</taxon>
        <taxon>Metazoa</taxon>
        <taxon>Chordata</taxon>
        <taxon>Craniata</taxon>
        <taxon>Vertebrata</taxon>
        <taxon>Euteleostomi</taxon>
        <taxon>Archelosauria</taxon>
        <taxon>Archosauria</taxon>
        <taxon>Dinosauria</taxon>
        <taxon>Saurischia</taxon>
        <taxon>Theropoda</taxon>
        <taxon>Coelurosauria</taxon>
        <taxon>Aves</taxon>
        <taxon>Neognathae</taxon>
        <taxon>Neoaves</taxon>
        <taxon>Telluraves</taxon>
        <taxon>Accipitrimorphae</taxon>
        <taxon>Accipitriformes</taxon>
        <taxon>Accipitridae</taxon>
        <taxon>Accipitrinae</taxon>
        <taxon>Accipiter</taxon>
    </lineage>
</organism>
<dbReference type="PROSITE" id="PS50031">
    <property type="entry name" value="EH"/>
    <property type="match status" value="1"/>
</dbReference>
<dbReference type="Ensembl" id="ENSANIT00000001260.1">
    <property type="protein sequence ID" value="ENSANIP00000001228.1"/>
    <property type="gene ID" value="ENSANIG00000000901.1"/>
</dbReference>
<keyword evidence="3" id="KW-1185">Reference proteome</keyword>
<dbReference type="GO" id="GO:0150007">
    <property type="term" value="P:clathrin-dependent synaptic vesicle endocytosis"/>
    <property type="evidence" value="ECO:0007669"/>
    <property type="project" value="TreeGrafter"/>
</dbReference>
<proteinExistence type="predicted"/>
<dbReference type="GO" id="GO:0060090">
    <property type="term" value="F:molecular adaptor activity"/>
    <property type="evidence" value="ECO:0007669"/>
    <property type="project" value="TreeGrafter"/>
</dbReference>
<reference evidence="2" key="2">
    <citation type="submission" date="2025-09" db="UniProtKB">
        <authorList>
            <consortium name="Ensembl"/>
        </authorList>
    </citation>
    <scope>IDENTIFICATION</scope>
</reference>
<sequence length="121" mass="13707">MIFYRECSFSFINEIYHLKECFSSPCNLDIWAITVEERAKHDQQFHSLKPTSGFITGDQARNFFFQSGLPQPVLAQIWYWGHCQHAISYNCCPSANGIYSSSRNVSTISIFCSCSSSTSPG</sequence>